<dbReference type="HAMAP" id="MF_02220">
    <property type="entry name" value="XylB"/>
    <property type="match status" value="1"/>
</dbReference>
<dbReference type="SUPFAM" id="SSF53067">
    <property type="entry name" value="Actin-like ATPase domain"/>
    <property type="match status" value="2"/>
</dbReference>
<evidence type="ECO:0000256" key="6">
    <source>
        <dbReference type="ARBA" id="ARBA00022840"/>
    </source>
</evidence>
<gene>
    <name evidence="8 10" type="primary">xylB</name>
    <name evidence="13" type="ORF">SAMN05444126_1372</name>
</gene>
<evidence type="ECO:0000256" key="1">
    <source>
        <dbReference type="ARBA" id="ARBA00009156"/>
    </source>
</evidence>
<evidence type="ECO:0000256" key="9">
    <source>
        <dbReference type="RuleBase" id="RU003733"/>
    </source>
</evidence>
<dbReference type="GO" id="GO:0005524">
    <property type="term" value="F:ATP binding"/>
    <property type="evidence" value="ECO:0007669"/>
    <property type="project" value="UniProtKB-UniRule"/>
</dbReference>
<keyword evidence="3 8" id="KW-0808">Transferase</keyword>
<evidence type="ECO:0000256" key="2">
    <source>
        <dbReference type="ARBA" id="ARBA00022629"/>
    </source>
</evidence>
<dbReference type="Proteomes" id="UP000199318">
    <property type="component" value="Unassembled WGS sequence"/>
</dbReference>
<comment type="function">
    <text evidence="8">Catalyzes the phosphorylation of D-xylulose to D-xylulose 5-phosphate.</text>
</comment>
<evidence type="ECO:0000256" key="5">
    <source>
        <dbReference type="ARBA" id="ARBA00022777"/>
    </source>
</evidence>
<keyword evidence="5 8" id="KW-0418">Kinase</keyword>
<dbReference type="InterPro" id="IPR000577">
    <property type="entry name" value="Carb_kinase_FGGY"/>
</dbReference>
<dbReference type="InterPro" id="IPR018483">
    <property type="entry name" value="Carb_kinase_FGGY_CS"/>
</dbReference>
<evidence type="ECO:0000256" key="10">
    <source>
        <dbReference type="RuleBase" id="RU364073"/>
    </source>
</evidence>
<dbReference type="EMBL" id="FOGV01000037">
    <property type="protein sequence ID" value="SES34066.1"/>
    <property type="molecule type" value="Genomic_DNA"/>
</dbReference>
<dbReference type="PIRSF" id="PIRSF000538">
    <property type="entry name" value="GlpK"/>
    <property type="match status" value="1"/>
</dbReference>
<evidence type="ECO:0000256" key="7">
    <source>
        <dbReference type="ARBA" id="ARBA00023277"/>
    </source>
</evidence>
<evidence type="ECO:0000259" key="12">
    <source>
        <dbReference type="Pfam" id="PF02782"/>
    </source>
</evidence>
<comment type="similarity">
    <text evidence="1 8 9">Belongs to the FGGY kinase family.</text>
</comment>
<dbReference type="PROSITE" id="PS00933">
    <property type="entry name" value="FGGY_KINASES_1"/>
    <property type="match status" value="1"/>
</dbReference>
<proteinExistence type="inferred from homology"/>
<reference evidence="14" key="1">
    <citation type="submission" date="2016-10" db="EMBL/GenBank/DDBJ databases">
        <authorList>
            <person name="de Groot N.N."/>
        </authorList>
    </citation>
    <scope>NUCLEOTIDE SEQUENCE [LARGE SCALE GENOMIC DNA]</scope>
    <source>
        <strain evidence="14">10nlg</strain>
    </source>
</reference>
<comment type="caution">
    <text evidence="13">The sequence shown here is derived from an EMBL/GenBank/DDBJ whole genome shotgun (WGS) entry which is preliminary data.</text>
</comment>
<dbReference type="InterPro" id="IPR050406">
    <property type="entry name" value="FGGY_Carb_Kinase"/>
</dbReference>
<organism evidence="13 14">
    <name type="scientific">Salisediminibacterium halotolerans</name>
    <dbReference type="NCBI Taxonomy" id="517425"/>
    <lineage>
        <taxon>Bacteria</taxon>
        <taxon>Bacillati</taxon>
        <taxon>Bacillota</taxon>
        <taxon>Bacilli</taxon>
        <taxon>Bacillales</taxon>
        <taxon>Bacillaceae</taxon>
        <taxon>Salisediminibacterium</taxon>
    </lineage>
</organism>
<dbReference type="CDD" id="cd07808">
    <property type="entry name" value="ASKHA_NBD_FGGY_EcXK-like"/>
    <property type="match status" value="1"/>
</dbReference>
<dbReference type="GO" id="GO:0005998">
    <property type="term" value="P:xylulose catabolic process"/>
    <property type="evidence" value="ECO:0007669"/>
    <property type="project" value="UniProtKB-UniRule"/>
</dbReference>
<feature type="active site" description="Proton acceptor" evidence="8">
    <location>
        <position position="240"/>
    </location>
</feature>
<protein>
    <recommendedName>
        <fullName evidence="8 10">Xylulose kinase</fullName>
        <shortName evidence="8 10">Xylulokinase</shortName>
        <ecNumber evidence="8 10">2.7.1.17</ecNumber>
    </recommendedName>
</protein>
<keyword evidence="4 8" id="KW-0547">Nucleotide-binding</keyword>
<dbReference type="OrthoDB" id="9805576at2"/>
<dbReference type="PANTHER" id="PTHR43095:SF5">
    <property type="entry name" value="XYLULOSE KINASE"/>
    <property type="match status" value="1"/>
</dbReference>
<evidence type="ECO:0000313" key="13">
    <source>
        <dbReference type="EMBL" id="SES34066.1"/>
    </source>
</evidence>
<feature type="site" description="Important for activity" evidence="8">
    <location>
        <position position="8"/>
    </location>
</feature>
<dbReference type="PRINTS" id="PR00475">
    <property type="entry name" value="HEXOKINASE"/>
</dbReference>
<dbReference type="PROSITE" id="PS00445">
    <property type="entry name" value="FGGY_KINASES_2"/>
    <property type="match status" value="1"/>
</dbReference>
<evidence type="ECO:0000256" key="3">
    <source>
        <dbReference type="ARBA" id="ARBA00022679"/>
    </source>
</evidence>
<evidence type="ECO:0000259" key="11">
    <source>
        <dbReference type="Pfam" id="PF00370"/>
    </source>
</evidence>
<keyword evidence="7 8" id="KW-0119">Carbohydrate metabolism</keyword>
<feature type="binding site" evidence="8">
    <location>
        <begin position="81"/>
        <end position="82"/>
    </location>
    <ligand>
        <name>substrate</name>
    </ligand>
</feature>
<feature type="domain" description="Carbohydrate kinase FGGY N-terminal" evidence="11">
    <location>
        <begin position="3"/>
        <end position="247"/>
    </location>
</feature>
<dbReference type="GO" id="GO:0004856">
    <property type="term" value="F:D-xylulokinase activity"/>
    <property type="evidence" value="ECO:0007669"/>
    <property type="project" value="UniProtKB-UniRule"/>
</dbReference>
<dbReference type="InterPro" id="IPR043129">
    <property type="entry name" value="ATPase_NBD"/>
</dbReference>
<dbReference type="GO" id="GO:0042732">
    <property type="term" value="P:D-xylose metabolic process"/>
    <property type="evidence" value="ECO:0007669"/>
    <property type="project" value="UniProtKB-KW"/>
</dbReference>
<name>A0A1H9WJF1_9BACI</name>
<accession>A0A1H9WJF1</accession>
<dbReference type="InterPro" id="IPR018485">
    <property type="entry name" value="FGGY_C"/>
</dbReference>
<keyword evidence="2 8" id="KW-0859">Xylose metabolism</keyword>
<sequence>MSYVIGVDLGTSGVKTLLFKSDGSLIGEASAPLSVYHDHDGYSEQEPDDWYNAAVSALADLNQRFPDAVGQTAGLSFSGQMHGLVLLDKDNKPLRRAILWNDTRTTTECQQINDRVGEKTLLDIAKNKALEGFTLPKLLWVKNNEPDLYSEAQSFVLPKDYLRYKMTGRLEMEYSDAAGTLLLDVAKQKWSTKIAEASGVAVSLLPQLTSPTAETGQINSETADKTGLNERISVFAGGADNACGAVGSGVINDGKTMCSIGTSGVILSHESNRTNDTDGTLHYFNHGVPGDCYTMGVTLAAGYSLDWFKQTFCTEESFETVMDKIAEKPVGANGLIFTPYLVGERTPYPDAAIRSSFIGVDASHDKWDFARAVVEGITFSLRDSLELIQKSGKQIDEIVSIGGGAKSDTWLTIQANIFQSRIVSLESEQGPGQGAAMIAAVGTGACRDFTEAAEAFVKPKTTVYPSESSAKQYEELYNIYQSVYERTAPITRALQSFR</sequence>
<dbReference type="NCBIfam" id="TIGR01312">
    <property type="entry name" value="XylB"/>
    <property type="match status" value="1"/>
</dbReference>
<dbReference type="InterPro" id="IPR018484">
    <property type="entry name" value="FGGY_N"/>
</dbReference>
<dbReference type="AlphaFoldDB" id="A0A1H9WJF1"/>
<dbReference type="STRING" id="1464123.SAMN05444126_1372"/>
<comment type="catalytic activity">
    <reaction evidence="8 10">
        <text>D-xylulose + ATP = D-xylulose 5-phosphate + ADP + H(+)</text>
        <dbReference type="Rhea" id="RHEA:10964"/>
        <dbReference type="ChEBI" id="CHEBI:15378"/>
        <dbReference type="ChEBI" id="CHEBI:17140"/>
        <dbReference type="ChEBI" id="CHEBI:30616"/>
        <dbReference type="ChEBI" id="CHEBI:57737"/>
        <dbReference type="ChEBI" id="CHEBI:456216"/>
        <dbReference type="EC" id="2.7.1.17"/>
    </reaction>
</comment>
<evidence type="ECO:0000256" key="8">
    <source>
        <dbReference type="HAMAP-Rule" id="MF_02220"/>
    </source>
</evidence>
<dbReference type="PANTHER" id="PTHR43095">
    <property type="entry name" value="SUGAR KINASE"/>
    <property type="match status" value="1"/>
</dbReference>
<keyword evidence="14" id="KW-1185">Reference proteome</keyword>
<evidence type="ECO:0000313" key="14">
    <source>
        <dbReference type="Proteomes" id="UP000199318"/>
    </source>
</evidence>
<dbReference type="Pfam" id="PF02782">
    <property type="entry name" value="FGGY_C"/>
    <property type="match status" value="1"/>
</dbReference>
<dbReference type="Pfam" id="PF00370">
    <property type="entry name" value="FGGY_N"/>
    <property type="match status" value="1"/>
</dbReference>
<dbReference type="EC" id="2.7.1.17" evidence="8 10"/>
<dbReference type="RefSeq" id="WP_093074913.1">
    <property type="nucleotide sequence ID" value="NZ_FOGV01000037.1"/>
</dbReference>
<feature type="domain" description="Carbohydrate kinase FGGY C-terminal" evidence="12">
    <location>
        <begin position="257"/>
        <end position="441"/>
    </location>
</feature>
<dbReference type="Gene3D" id="3.30.420.40">
    <property type="match status" value="2"/>
</dbReference>
<evidence type="ECO:0000256" key="4">
    <source>
        <dbReference type="ARBA" id="ARBA00022741"/>
    </source>
</evidence>
<dbReference type="InterPro" id="IPR006000">
    <property type="entry name" value="Xylulokinase"/>
</dbReference>
<keyword evidence="6 8" id="KW-0067">ATP-binding</keyword>